<dbReference type="Proteomes" id="UP000800092">
    <property type="component" value="Unassembled WGS sequence"/>
</dbReference>
<dbReference type="AlphaFoldDB" id="A0A6A6GRG0"/>
<keyword evidence="1" id="KW-1133">Transmembrane helix</keyword>
<feature type="transmembrane region" description="Helical" evidence="1">
    <location>
        <begin position="20"/>
        <end position="41"/>
    </location>
</feature>
<accession>A0A6A6GRG0</accession>
<keyword evidence="3" id="KW-1185">Reference proteome</keyword>
<feature type="non-terminal residue" evidence="2">
    <location>
        <position position="1"/>
    </location>
</feature>
<dbReference type="EMBL" id="ML992295">
    <property type="protein sequence ID" value="KAF2228344.1"/>
    <property type="molecule type" value="Genomic_DNA"/>
</dbReference>
<keyword evidence="1" id="KW-0812">Transmembrane</keyword>
<evidence type="ECO:0000256" key="1">
    <source>
        <dbReference type="SAM" id="Phobius"/>
    </source>
</evidence>
<gene>
    <name evidence="2" type="ORF">EV356DRAFT_551294</name>
</gene>
<reference evidence="2" key="1">
    <citation type="journal article" date="2020" name="Stud. Mycol.">
        <title>101 Dothideomycetes genomes: a test case for predicting lifestyles and emergence of pathogens.</title>
        <authorList>
            <person name="Haridas S."/>
            <person name="Albert R."/>
            <person name="Binder M."/>
            <person name="Bloem J."/>
            <person name="Labutti K."/>
            <person name="Salamov A."/>
            <person name="Andreopoulos B."/>
            <person name="Baker S."/>
            <person name="Barry K."/>
            <person name="Bills G."/>
            <person name="Bluhm B."/>
            <person name="Cannon C."/>
            <person name="Castanera R."/>
            <person name="Culley D."/>
            <person name="Daum C."/>
            <person name="Ezra D."/>
            <person name="Gonzalez J."/>
            <person name="Henrissat B."/>
            <person name="Kuo A."/>
            <person name="Liang C."/>
            <person name="Lipzen A."/>
            <person name="Lutzoni F."/>
            <person name="Magnuson J."/>
            <person name="Mondo S."/>
            <person name="Nolan M."/>
            <person name="Ohm R."/>
            <person name="Pangilinan J."/>
            <person name="Park H.-J."/>
            <person name="Ramirez L."/>
            <person name="Alfaro M."/>
            <person name="Sun H."/>
            <person name="Tritt A."/>
            <person name="Yoshinaga Y."/>
            <person name="Zwiers L.-H."/>
            <person name="Turgeon B."/>
            <person name="Goodwin S."/>
            <person name="Spatafora J."/>
            <person name="Crous P."/>
            <person name="Grigoriev I."/>
        </authorList>
    </citation>
    <scope>NUCLEOTIDE SEQUENCE</scope>
    <source>
        <strain evidence="2">Tuck. ex Michener</strain>
    </source>
</reference>
<evidence type="ECO:0000313" key="2">
    <source>
        <dbReference type="EMBL" id="KAF2228344.1"/>
    </source>
</evidence>
<organism evidence="2 3">
    <name type="scientific">Viridothelium virens</name>
    <name type="common">Speckled blister lichen</name>
    <name type="synonym">Trypethelium virens</name>
    <dbReference type="NCBI Taxonomy" id="1048519"/>
    <lineage>
        <taxon>Eukaryota</taxon>
        <taxon>Fungi</taxon>
        <taxon>Dikarya</taxon>
        <taxon>Ascomycota</taxon>
        <taxon>Pezizomycotina</taxon>
        <taxon>Dothideomycetes</taxon>
        <taxon>Dothideomycetes incertae sedis</taxon>
        <taxon>Trypetheliales</taxon>
        <taxon>Trypetheliaceae</taxon>
        <taxon>Viridothelium</taxon>
    </lineage>
</organism>
<evidence type="ECO:0000313" key="3">
    <source>
        <dbReference type="Proteomes" id="UP000800092"/>
    </source>
</evidence>
<name>A0A6A6GRG0_VIRVR</name>
<sequence>IIIDFITDLLILKHPVTGEVYTAIYVIIYRLIKYIILILFYKKYGIKKTA</sequence>
<protein>
    <submittedName>
        <fullName evidence="2">Uncharacterized protein</fullName>
    </submittedName>
</protein>
<keyword evidence="1" id="KW-0472">Membrane</keyword>
<proteinExistence type="predicted"/>